<dbReference type="Proteomes" id="UP000229570">
    <property type="component" value="Unassembled WGS sequence"/>
</dbReference>
<protein>
    <recommendedName>
        <fullName evidence="6 7">Methionine aminopeptidase</fullName>
        <shortName evidence="6">MAP</shortName>
        <shortName evidence="6">MetAP</shortName>
        <ecNumber evidence="6 7">3.4.11.18</ecNumber>
    </recommendedName>
    <alternativeName>
        <fullName evidence="6">Peptidase M</fullName>
    </alternativeName>
</protein>
<organism evidence="9 10">
    <name type="scientific">Candidatus Roizmanbacteria bacterium CG11_big_fil_rev_8_21_14_0_20_35_14</name>
    <dbReference type="NCBI Taxonomy" id="1974855"/>
    <lineage>
        <taxon>Bacteria</taxon>
        <taxon>Candidatus Roizmaniibacteriota</taxon>
    </lineage>
</organism>
<dbReference type="GO" id="GO:0006508">
    <property type="term" value="P:proteolysis"/>
    <property type="evidence" value="ECO:0007669"/>
    <property type="project" value="UniProtKB-KW"/>
</dbReference>
<dbReference type="AlphaFoldDB" id="A0A2H0KNE3"/>
<feature type="binding site" evidence="6">
    <location>
        <position position="106"/>
    </location>
    <ligand>
        <name>a divalent metal cation</name>
        <dbReference type="ChEBI" id="CHEBI:60240"/>
        <label>2</label>
        <note>catalytic</note>
    </ligand>
</feature>
<proteinExistence type="inferred from homology"/>
<dbReference type="GO" id="GO:0005829">
    <property type="term" value="C:cytosol"/>
    <property type="evidence" value="ECO:0007669"/>
    <property type="project" value="TreeGrafter"/>
</dbReference>
<feature type="binding site" evidence="6">
    <location>
        <position position="95"/>
    </location>
    <ligand>
        <name>a divalent metal cation</name>
        <dbReference type="ChEBI" id="CHEBI:60240"/>
        <label>1</label>
    </ligand>
</feature>
<accession>A0A2H0KNE3</accession>
<comment type="similarity">
    <text evidence="6">Belongs to the peptidase M24A family. Methionine aminopeptidase type 1 subfamily.</text>
</comment>
<dbReference type="Gene3D" id="3.90.230.10">
    <property type="entry name" value="Creatinase/methionine aminopeptidase superfamily"/>
    <property type="match status" value="1"/>
</dbReference>
<keyword evidence="2 6" id="KW-0031">Aminopeptidase</keyword>
<dbReference type="InterPro" id="IPR000994">
    <property type="entry name" value="Pept_M24"/>
</dbReference>
<dbReference type="HAMAP" id="MF_01974">
    <property type="entry name" value="MetAP_1"/>
    <property type="match status" value="1"/>
</dbReference>
<feature type="binding site" evidence="6">
    <location>
        <position position="106"/>
    </location>
    <ligand>
        <name>a divalent metal cation</name>
        <dbReference type="ChEBI" id="CHEBI:60240"/>
        <label>1</label>
    </ligand>
</feature>
<dbReference type="InterPro" id="IPR036005">
    <property type="entry name" value="Creatinase/aminopeptidase-like"/>
</dbReference>
<keyword evidence="5 6" id="KW-0378">Hydrolase</keyword>
<evidence type="ECO:0000313" key="10">
    <source>
        <dbReference type="Proteomes" id="UP000229570"/>
    </source>
</evidence>
<dbReference type="InterPro" id="IPR002467">
    <property type="entry name" value="Pept_M24A_MAP1"/>
</dbReference>
<feature type="domain" description="Peptidase M24" evidence="8">
    <location>
        <begin position="13"/>
        <end position="244"/>
    </location>
</feature>
<name>A0A2H0KNE3_9BACT</name>
<comment type="cofactor">
    <cofactor evidence="6">
        <name>Co(2+)</name>
        <dbReference type="ChEBI" id="CHEBI:48828"/>
    </cofactor>
    <cofactor evidence="6">
        <name>Zn(2+)</name>
        <dbReference type="ChEBI" id="CHEBI:29105"/>
    </cofactor>
    <cofactor evidence="6">
        <name>Mn(2+)</name>
        <dbReference type="ChEBI" id="CHEBI:29035"/>
    </cofactor>
    <cofactor evidence="6">
        <name>Fe(2+)</name>
        <dbReference type="ChEBI" id="CHEBI:29033"/>
    </cofactor>
    <text evidence="6">Binds 2 divalent metal cations per subunit. Has a high-affinity and a low affinity metal-binding site. The true nature of the physiological cofactor is under debate. The enzyme is active with cobalt, zinc, manganese or divalent iron ions. Most likely, methionine aminopeptidases function as mononuclear Fe(2+)-metalloproteases under physiological conditions, and the catalytically relevant metal-binding site has been assigned to the histidine-containing high-affinity site.</text>
</comment>
<keyword evidence="4 6" id="KW-0479">Metal-binding</keyword>
<feature type="binding site" evidence="6">
    <location>
        <position position="170"/>
    </location>
    <ligand>
        <name>a divalent metal cation</name>
        <dbReference type="ChEBI" id="CHEBI:60240"/>
        <label>2</label>
        <note>catalytic</note>
    </ligand>
</feature>
<comment type="subunit">
    <text evidence="6">Monomer.</text>
</comment>
<evidence type="ECO:0000256" key="2">
    <source>
        <dbReference type="ARBA" id="ARBA00022438"/>
    </source>
</evidence>
<comment type="function">
    <text evidence="1 6">Removes the N-terminal methionine from nascent proteins. The N-terminal methionine is often cleaved when the second residue in the primary sequence is small and uncharged (Met-Ala-, Cys, Gly, Pro, Ser, Thr, or Val). Requires deformylation of the N(alpha)-formylated initiator methionine before it can be hydrolyzed.</text>
</comment>
<feature type="binding site" evidence="6">
    <location>
        <position position="237"/>
    </location>
    <ligand>
        <name>a divalent metal cation</name>
        <dbReference type="ChEBI" id="CHEBI:60240"/>
        <label>2</label>
        <note>catalytic</note>
    </ligand>
</feature>
<evidence type="ECO:0000256" key="6">
    <source>
        <dbReference type="HAMAP-Rule" id="MF_01974"/>
    </source>
</evidence>
<feature type="binding site" evidence="6">
    <location>
        <position position="205"/>
    </location>
    <ligand>
        <name>a divalent metal cation</name>
        <dbReference type="ChEBI" id="CHEBI:60240"/>
        <label>2</label>
        <note>catalytic</note>
    </ligand>
</feature>
<sequence length="251" mass="28196">MNIDLKTKEEIRIMQEGGLRLKRVVAALLKKIDVGNTTKEIDNLASELIKKQRGEPSFKKVKDYFWTTCLPINNQVVHTPPSDRKLKQGDVLTLDIGMYFKGYHTDFATTLFIGGNPDDKINHFLETGKRALNKAIVAAKSGNRLGQISAAIEKEIYGQGFFILKELTGHGIGKTLHEDPYIFGYKEKPINKTLLIRSGLTIAIEVIYSMGTEEIVYEKENDWSIMTQDGSLSACFEHTVAITEDKTLILT</sequence>
<feature type="binding site" evidence="6">
    <location>
        <position position="78"/>
    </location>
    <ligand>
        <name>substrate</name>
    </ligand>
</feature>
<feature type="binding site" evidence="6">
    <location>
        <position position="237"/>
    </location>
    <ligand>
        <name>a divalent metal cation</name>
        <dbReference type="ChEBI" id="CHEBI:60240"/>
        <label>1</label>
    </ligand>
</feature>
<dbReference type="GO" id="GO:0004239">
    <property type="term" value="F:initiator methionyl aminopeptidase activity"/>
    <property type="evidence" value="ECO:0007669"/>
    <property type="project" value="UniProtKB-UniRule"/>
</dbReference>
<dbReference type="GO" id="GO:0046872">
    <property type="term" value="F:metal ion binding"/>
    <property type="evidence" value="ECO:0007669"/>
    <property type="project" value="UniProtKB-UniRule"/>
</dbReference>
<dbReference type="PANTHER" id="PTHR43330">
    <property type="entry name" value="METHIONINE AMINOPEPTIDASE"/>
    <property type="match status" value="1"/>
</dbReference>
<evidence type="ECO:0000259" key="8">
    <source>
        <dbReference type="Pfam" id="PF00557"/>
    </source>
</evidence>
<evidence type="ECO:0000256" key="4">
    <source>
        <dbReference type="ARBA" id="ARBA00022723"/>
    </source>
</evidence>
<evidence type="ECO:0000256" key="5">
    <source>
        <dbReference type="ARBA" id="ARBA00022801"/>
    </source>
</evidence>
<dbReference type="PRINTS" id="PR00599">
    <property type="entry name" value="MAPEPTIDASE"/>
</dbReference>
<reference evidence="9 10" key="1">
    <citation type="submission" date="2017-09" db="EMBL/GenBank/DDBJ databases">
        <title>Depth-based differentiation of microbial function through sediment-hosted aquifers and enrichment of novel symbionts in the deep terrestrial subsurface.</title>
        <authorList>
            <person name="Probst A.J."/>
            <person name="Ladd B."/>
            <person name="Jarett J.K."/>
            <person name="Geller-Mcgrath D.E."/>
            <person name="Sieber C.M."/>
            <person name="Emerson J.B."/>
            <person name="Anantharaman K."/>
            <person name="Thomas B.C."/>
            <person name="Malmstrom R."/>
            <person name="Stieglmeier M."/>
            <person name="Klingl A."/>
            <person name="Woyke T."/>
            <person name="Ryan C.M."/>
            <person name="Banfield J.F."/>
        </authorList>
    </citation>
    <scope>NUCLEOTIDE SEQUENCE [LARGE SCALE GENOMIC DNA]</scope>
    <source>
        <strain evidence="9">CG11_big_fil_rev_8_21_14_0_20_35_14</strain>
    </source>
</reference>
<dbReference type="InterPro" id="IPR001714">
    <property type="entry name" value="Pept_M24_MAP"/>
</dbReference>
<comment type="catalytic activity">
    <reaction evidence="6 7">
        <text>Release of N-terminal amino acids, preferentially methionine, from peptides and arylamides.</text>
        <dbReference type="EC" id="3.4.11.18"/>
    </reaction>
</comment>
<evidence type="ECO:0000313" key="9">
    <source>
        <dbReference type="EMBL" id="PIQ72785.1"/>
    </source>
</evidence>
<feature type="binding site" evidence="6">
    <location>
        <position position="177"/>
    </location>
    <ligand>
        <name>substrate</name>
    </ligand>
</feature>
<comment type="caution">
    <text evidence="9">The sequence shown here is derived from an EMBL/GenBank/DDBJ whole genome shotgun (WGS) entry which is preliminary data.</text>
</comment>
<dbReference type="EMBL" id="PCVL01000012">
    <property type="protein sequence ID" value="PIQ72785.1"/>
    <property type="molecule type" value="Genomic_DNA"/>
</dbReference>
<dbReference type="NCBIfam" id="TIGR00500">
    <property type="entry name" value="met_pdase_I"/>
    <property type="match status" value="1"/>
</dbReference>
<dbReference type="PANTHER" id="PTHR43330:SF27">
    <property type="entry name" value="METHIONINE AMINOPEPTIDASE"/>
    <property type="match status" value="1"/>
</dbReference>
<evidence type="ECO:0000256" key="3">
    <source>
        <dbReference type="ARBA" id="ARBA00022670"/>
    </source>
</evidence>
<dbReference type="SUPFAM" id="SSF55920">
    <property type="entry name" value="Creatinase/aminopeptidase"/>
    <property type="match status" value="1"/>
</dbReference>
<gene>
    <name evidence="6 9" type="primary">map</name>
    <name evidence="9" type="ORF">COV86_01155</name>
</gene>
<keyword evidence="3 6" id="KW-0645">Protease</keyword>
<dbReference type="Pfam" id="PF00557">
    <property type="entry name" value="Peptidase_M24"/>
    <property type="match status" value="1"/>
</dbReference>
<dbReference type="EC" id="3.4.11.18" evidence="6 7"/>
<evidence type="ECO:0000256" key="7">
    <source>
        <dbReference type="RuleBase" id="RU003653"/>
    </source>
</evidence>
<dbReference type="GO" id="GO:0070006">
    <property type="term" value="F:metalloaminopeptidase activity"/>
    <property type="evidence" value="ECO:0007669"/>
    <property type="project" value="UniProtKB-UniRule"/>
</dbReference>
<evidence type="ECO:0000256" key="1">
    <source>
        <dbReference type="ARBA" id="ARBA00002521"/>
    </source>
</evidence>